<dbReference type="EMBL" id="NFDE01000002">
    <property type="protein sequence ID" value="OTX97800.1"/>
    <property type="molecule type" value="Genomic_DNA"/>
</dbReference>
<evidence type="ECO:0000313" key="1">
    <source>
        <dbReference type="EMBL" id="OTX97800.1"/>
    </source>
</evidence>
<proteinExistence type="predicted"/>
<evidence type="ECO:0000313" key="2">
    <source>
        <dbReference type="Proteomes" id="UP000194945"/>
    </source>
</evidence>
<gene>
    <name evidence="1" type="ORF">BK730_01550</name>
</gene>
<dbReference type="RefSeq" id="WP_088091992.1">
    <property type="nucleotide sequence ID" value="NZ_JARMNH010000009.1"/>
</dbReference>
<dbReference type="Proteomes" id="UP000194945">
    <property type="component" value="Unassembled WGS sequence"/>
</dbReference>
<reference evidence="1 2" key="1">
    <citation type="submission" date="2016-10" db="EMBL/GenBank/DDBJ databases">
        <title>Comparative genomics of Bacillus thuringiensis reveals a path to pathogens against multiple invertebrate hosts.</title>
        <authorList>
            <person name="Zheng J."/>
            <person name="Gao Q."/>
            <person name="Liu H."/>
            <person name="Peng D."/>
            <person name="Ruan L."/>
            <person name="Sun M."/>
        </authorList>
    </citation>
    <scope>NUCLEOTIDE SEQUENCE [LARGE SCALE GENOMIC DNA]</scope>
    <source>
        <strain evidence="1">BGSC 4BK1</strain>
    </source>
</reference>
<organism evidence="1 2">
    <name type="scientific">Bacillus wiedmannii</name>
    <dbReference type="NCBI Taxonomy" id="1890302"/>
    <lineage>
        <taxon>Bacteria</taxon>
        <taxon>Bacillati</taxon>
        <taxon>Bacillota</taxon>
        <taxon>Bacilli</taxon>
        <taxon>Bacillales</taxon>
        <taxon>Bacillaceae</taxon>
        <taxon>Bacillus</taxon>
        <taxon>Bacillus cereus group</taxon>
    </lineage>
</organism>
<name>A0A2B5FUP7_9BACI</name>
<comment type="caution">
    <text evidence="1">The sequence shown here is derived from an EMBL/GenBank/DDBJ whole genome shotgun (WGS) entry which is preliminary data.</text>
</comment>
<sequence length="117" mass="13748">MKRVFNLFIALLFIVFICSGCIDSNLPQNTVPQMYEMEKNIKKEVWNQLSNQEKQHIIGAWENATMTKTVLHKYNSHQTNKHYEGETVYLVHFPSDKAEKFNVYVDVDTSKIISYDK</sequence>
<accession>A0A2C9YLL2</accession>
<accession>A0A2B5FUP7</accession>
<dbReference type="AlphaFoldDB" id="A0A2B5FUP7"/>
<protein>
    <submittedName>
        <fullName evidence="1">Uncharacterized protein</fullName>
    </submittedName>
</protein>